<evidence type="ECO:0000259" key="1">
    <source>
        <dbReference type="Pfam" id="PF26593"/>
    </source>
</evidence>
<dbReference type="EMBL" id="MFQA01000015">
    <property type="protein sequence ID" value="OGH69116.1"/>
    <property type="molecule type" value="Genomic_DNA"/>
</dbReference>
<comment type="caution">
    <text evidence="2">The sequence shown here is derived from an EMBL/GenBank/DDBJ whole genome shotgun (WGS) entry which is preliminary data.</text>
</comment>
<name>A0A1F6MBV8_9BACT</name>
<dbReference type="AlphaFoldDB" id="A0A1F6MBV8"/>
<reference evidence="2 3" key="1">
    <citation type="journal article" date="2016" name="Nat. Commun.">
        <title>Thousands of microbial genomes shed light on interconnected biogeochemical processes in an aquifer system.</title>
        <authorList>
            <person name="Anantharaman K."/>
            <person name="Brown C.T."/>
            <person name="Hug L.A."/>
            <person name="Sharon I."/>
            <person name="Castelle C.J."/>
            <person name="Probst A.J."/>
            <person name="Thomas B.C."/>
            <person name="Singh A."/>
            <person name="Wilkins M.J."/>
            <person name="Karaoz U."/>
            <person name="Brodie E.L."/>
            <person name="Williams K.H."/>
            <person name="Hubbard S.S."/>
            <person name="Banfield J.F."/>
        </authorList>
    </citation>
    <scope>NUCLEOTIDE SEQUENCE [LARGE SCALE GENOMIC DNA]</scope>
</reference>
<protein>
    <recommendedName>
        <fullName evidence="1">TraC-like domain-containing protein</fullName>
    </recommendedName>
</protein>
<evidence type="ECO:0000313" key="3">
    <source>
        <dbReference type="Proteomes" id="UP000176413"/>
    </source>
</evidence>
<dbReference type="Proteomes" id="UP000176413">
    <property type="component" value="Unassembled WGS sequence"/>
</dbReference>
<feature type="domain" description="TraC-like" evidence="1">
    <location>
        <begin position="27"/>
        <end position="207"/>
    </location>
</feature>
<proteinExistence type="predicted"/>
<dbReference type="Pfam" id="PF26593">
    <property type="entry name" value="TraC-like"/>
    <property type="match status" value="1"/>
</dbReference>
<sequence length="229" mass="26290">MKDEKPKSKKPKSPTTQHHLLISEVKQDTIVMKDGTLRAVLMVSSINFALKNEDEQNAIISSYISFLNSLDHPLQIVVQSRKLQIKPYMDRLLEQEKQQTNELLRTQIADYRSFVTELVSLGEIMSKQFYVVVPYDPRSNKNKGFFARLGEVVNPVSAVKIKGEKFTKRKYDLEMRVRQIEGGLASMGLTSVRLDTQSLIELFFSTYNTDIALTQELGNMKDLRVERTN</sequence>
<dbReference type="InterPro" id="IPR058596">
    <property type="entry name" value="TraC-like_dom"/>
</dbReference>
<accession>A0A1F6MBV8</accession>
<organism evidence="2 3">
    <name type="scientific">Candidatus Magasanikbacteria bacterium RIFCSPHIGHO2_02_FULL_45_10</name>
    <dbReference type="NCBI Taxonomy" id="1798679"/>
    <lineage>
        <taxon>Bacteria</taxon>
        <taxon>Candidatus Magasanikiibacteriota</taxon>
    </lineage>
</organism>
<evidence type="ECO:0000313" key="2">
    <source>
        <dbReference type="EMBL" id="OGH69116.1"/>
    </source>
</evidence>
<gene>
    <name evidence="2" type="ORF">A3D53_01915</name>
</gene>